<evidence type="ECO:0000313" key="6">
    <source>
        <dbReference type="RefSeq" id="XP_026098095.1"/>
    </source>
</evidence>
<evidence type="ECO:0000313" key="5">
    <source>
        <dbReference type="Proteomes" id="UP000515129"/>
    </source>
</evidence>
<reference evidence="6" key="1">
    <citation type="submission" date="2025-08" db="UniProtKB">
        <authorList>
            <consortium name="RefSeq"/>
        </authorList>
    </citation>
    <scope>IDENTIFICATION</scope>
    <source>
        <strain evidence="6">Wakin</strain>
        <tissue evidence="6">Muscle</tissue>
    </source>
</reference>
<dbReference type="Pfam" id="PF23390">
    <property type="entry name" value="Beta-prop_WDR35_2nd"/>
    <property type="match status" value="1"/>
</dbReference>
<evidence type="ECO:0000256" key="2">
    <source>
        <dbReference type="ARBA" id="ARBA00022574"/>
    </source>
</evidence>
<dbReference type="InterPro" id="IPR036322">
    <property type="entry name" value="WD40_repeat_dom_sf"/>
</dbReference>
<dbReference type="InterPro" id="IPR056158">
    <property type="entry name" value="Beta-prop_IFT121_2nd"/>
</dbReference>
<dbReference type="GO" id="GO:0030991">
    <property type="term" value="C:intraciliary transport particle A"/>
    <property type="evidence" value="ECO:0007669"/>
    <property type="project" value="TreeGrafter"/>
</dbReference>
<feature type="domain" description="IFT121 second beta-propeller" evidence="4">
    <location>
        <begin position="3"/>
        <end position="177"/>
    </location>
</feature>
<dbReference type="AlphaFoldDB" id="A0A6P6MMZ8"/>
<keyword evidence="5" id="KW-1185">Reference proteome</keyword>
<dbReference type="GO" id="GO:0061512">
    <property type="term" value="P:protein localization to cilium"/>
    <property type="evidence" value="ECO:0007669"/>
    <property type="project" value="TreeGrafter"/>
</dbReference>
<evidence type="ECO:0000256" key="3">
    <source>
        <dbReference type="ARBA" id="ARBA00022737"/>
    </source>
</evidence>
<organism evidence="5 6">
    <name type="scientific">Carassius auratus</name>
    <name type="common">Goldfish</name>
    <dbReference type="NCBI Taxonomy" id="7957"/>
    <lineage>
        <taxon>Eukaryota</taxon>
        <taxon>Metazoa</taxon>
        <taxon>Chordata</taxon>
        <taxon>Craniata</taxon>
        <taxon>Vertebrata</taxon>
        <taxon>Euteleostomi</taxon>
        <taxon>Actinopterygii</taxon>
        <taxon>Neopterygii</taxon>
        <taxon>Teleostei</taxon>
        <taxon>Ostariophysi</taxon>
        <taxon>Cypriniformes</taxon>
        <taxon>Cyprinidae</taxon>
        <taxon>Cyprininae</taxon>
        <taxon>Carassius</taxon>
    </lineage>
</organism>
<dbReference type="GeneID" id="113069277"/>
<evidence type="ECO:0000259" key="4">
    <source>
        <dbReference type="Pfam" id="PF23390"/>
    </source>
</evidence>
<dbReference type="PANTHER" id="PTHR12764:SF5">
    <property type="entry name" value="LD29485P"/>
    <property type="match status" value="1"/>
</dbReference>
<keyword evidence="2" id="KW-0853">WD repeat</keyword>
<proteinExistence type="predicted"/>
<dbReference type="GO" id="GO:0097730">
    <property type="term" value="C:non-motile cilium"/>
    <property type="evidence" value="ECO:0007669"/>
    <property type="project" value="TreeGrafter"/>
</dbReference>
<evidence type="ECO:0000256" key="1">
    <source>
        <dbReference type="ARBA" id="ARBA00004120"/>
    </source>
</evidence>
<dbReference type="InterPro" id="IPR039857">
    <property type="entry name" value="Ift122/121"/>
</dbReference>
<dbReference type="RefSeq" id="XP_026098095.1">
    <property type="nucleotide sequence ID" value="XM_026242310.1"/>
</dbReference>
<name>A0A6P6MMZ8_CARAU</name>
<dbReference type="Proteomes" id="UP000515129">
    <property type="component" value="Unplaced"/>
</dbReference>
<dbReference type="GO" id="GO:1905515">
    <property type="term" value="P:non-motile cilium assembly"/>
    <property type="evidence" value="ECO:0007669"/>
    <property type="project" value="TreeGrafter"/>
</dbReference>
<dbReference type="SUPFAM" id="SSF50978">
    <property type="entry name" value="WD40 repeat-like"/>
    <property type="match status" value="1"/>
</dbReference>
<keyword evidence="3" id="KW-0677">Repeat</keyword>
<dbReference type="GO" id="GO:0035721">
    <property type="term" value="P:intraciliary retrograde transport"/>
    <property type="evidence" value="ECO:0007669"/>
    <property type="project" value="TreeGrafter"/>
</dbReference>
<dbReference type="OrthoDB" id="10260567at2759"/>
<accession>A0A6P6MMZ8</accession>
<dbReference type="PANTHER" id="PTHR12764">
    <property type="entry name" value="WD REPEAT DOMAIN-RELATED"/>
    <property type="match status" value="1"/>
</dbReference>
<gene>
    <name evidence="6" type="primary">LOC113069277</name>
</gene>
<protein>
    <submittedName>
        <fullName evidence="6">WD repeat-containing protein 35</fullName>
    </submittedName>
</protein>
<dbReference type="KEGG" id="caua:113069277"/>
<sequence>MMKSVIAASKEAFYVWQDRVDKKLTALEINQVSKTRKEGRERVFHIDESPSGTSDGTLNFAKAFTATTDLIFCITASDRMLIVGCGSGLLQRYSLSNISLLQKYSLTSRRYQLSLNCNSSRLTIIDIMGMLTFMDVETRASSGDAKGGSTAGDPSAFERKDVWDMKWANDNPDLFSVI</sequence>
<comment type="subcellular location">
    <subcellularLocation>
        <location evidence="1">Cytoplasm</location>
        <location evidence="1">Cytoskeleton</location>
        <location evidence="1">Cilium basal body</location>
    </subcellularLocation>
</comment>